<name>J9RVK5_9CAUD</name>
<dbReference type="OrthoDB" id="17335at10239"/>
<dbReference type="KEGG" id="vg:13827784"/>
<accession>J9RVK5</accession>
<dbReference type="Proteomes" id="UP000007330">
    <property type="component" value="Segment"/>
</dbReference>
<keyword evidence="2" id="KW-1185">Reference proteome</keyword>
<dbReference type="GeneID" id="13827784"/>
<organism evidence="1 2">
    <name type="scientific">Escherichia phage ECBP1</name>
    <dbReference type="NCBI Taxonomy" id="1604356"/>
    <lineage>
        <taxon>Viruses</taxon>
        <taxon>Duplodnaviria</taxon>
        <taxon>Heunggongvirae</taxon>
        <taxon>Uroviricota</taxon>
        <taxon>Caudoviricetes</taxon>
        <taxon>Schitoviridae</taxon>
        <taxon>Enquatrovirinae</taxon>
        <taxon>Gamaleyavirus</taxon>
        <taxon>Gamaleyavirus ECBP1</taxon>
    </lineage>
</organism>
<sequence length="108" mass="12089">MKLTKIGYADGPISTTHTTLQDLVPGRLTPIILVPDDQTLHEVKGLALLLNKVTIVEVLEPGKELPWSSYMYSPWHVNTDKYTLTFGITSELQTPHLVYASSYLTAYK</sequence>
<evidence type="ECO:0000313" key="2">
    <source>
        <dbReference type="Proteomes" id="UP000007330"/>
    </source>
</evidence>
<gene>
    <name evidence="1" type="ORF">ECBP1_0001</name>
</gene>
<dbReference type="EMBL" id="JX415535">
    <property type="protein sequence ID" value="AFR51952.1"/>
    <property type="molecule type" value="Genomic_DNA"/>
</dbReference>
<dbReference type="RefSeq" id="YP_006908770.1">
    <property type="nucleotide sequence ID" value="NC_018854.1"/>
</dbReference>
<protein>
    <submittedName>
        <fullName evidence="1">Uncharacterized protein</fullName>
    </submittedName>
</protein>
<evidence type="ECO:0000313" key="1">
    <source>
        <dbReference type="EMBL" id="AFR51952.1"/>
    </source>
</evidence>
<reference evidence="1 2" key="1">
    <citation type="journal article" date="2012" name="J. Virol.">
        <title>Complete Genome Sequence of the Bacteriophages ECBP1 and ECBP2 Isolated from Two Different Escherichia coli Strains.</title>
        <authorList>
            <person name="Nho S.W."/>
            <person name="Ha M.A."/>
            <person name="Kim K.S."/>
            <person name="Kim T.H."/>
            <person name="Jang H.B."/>
            <person name="Cha I.S."/>
            <person name="Park S.B."/>
            <person name="Kim Y.K."/>
            <person name="Jung T.S."/>
        </authorList>
    </citation>
    <scope>NUCLEOTIDE SEQUENCE [LARGE SCALE GENOMIC DNA]</scope>
</reference>
<proteinExistence type="predicted"/>